<dbReference type="PANTHER" id="PTHR10579">
    <property type="entry name" value="CALCIUM-ACTIVATED CHLORIDE CHANNEL REGULATOR"/>
    <property type="match status" value="1"/>
</dbReference>
<dbReference type="SUPFAM" id="SSF53300">
    <property type="entry name" value="vWA-like"/>
    <property type="match status" value="1"/>
</dbReference>
<dbReference type="SMART" id="SM00327">
    <property type="entry name" value="VWA"/>
    <property type="match status" value="1"/>
</dbReference>
<reference evidence="4" key="2">
    <citation type="journal article" date="2021" name="Microbiome">
        <title>Successional dynamics and alternative stable states in a saline activated sludge microbial community over 9 years.</title>
        <authorList>
            <person name="Wang Y."/>
            <person name="Ye J."/>
            <person name="Ju F."/>
            <person name="Liu L."/>
            <person name="Boyd J.A."/>
            <person name="Deng Y."/>
            <person name="Parks D.H."/>
            <person name="Jiang X."/>
            <person name="Yin X."/>
            <person name="Woodcroft B.J."/>
            <person name="Tyson G.W."/>
            <person name="Hugenholtz P."/>
            <person name="Polz M.F."/>
            <person name="Zhang T."/>
        </authorList>
    </citation>
    <scope>NUCLEOTIDE SEQUENCE</scope>
    <source>
        <strain evidence="4">HKST-UBA02</strain>
    </source>
</reference>
<dbReference type="InterPro" id="IPR002035">
    <property type="entry name" value="VWF_A"/>
</dbReference>
<feature type="transmembrane region" description="Helical" evidence="2">
    <location>
        <begin position="51"/>
        <end position="73"/>
    </location>
</feature>
<gene>
    <name evidence="4" type="ORF">KDA27_10865</name>
</gene>
<dbReference type="InterPro" id="IPR036465">
    <property type="entry name" value="vWFA_dom_sf"/>
</dbReference>
<protein>
    <submittedName>
        <fullName evidence="4">von Willebrand factor type A domain-containing protein</fullName>
    </submittedName>
</protein>
<comment type="caution">
    <text evidence="4">The sequence shown here is derived from an EMBL/GenBank/DDBJ whole genome shotgun (WGS) entry which is preliminary data.</text>
</comment>
<dbReference type="InterPro" id="IPR022156">
    <property type="entry name" value="Uncharacterised_YfbK_N"/>
</dbReference>
<evidence type="ECO:0000313" key="5">
    <source>
        <dbReference type="Proteomes" id="UP000739538"/>
    </source>
</evidence>
<dbReference type="InterPro" id="IPR051266">
    <property type="entry name" value="CLCR"/>
</dbReference>
<dbReference type="InterPro" id="IPR008969">
    <property type="entry name" value="CarboxyPept-like_regulatory"/>
</dbReference>
<dbReference type="AlphaFoldDB" id="A0A956SDD9"/>
<dbReference type="Gene3D" id="2.60.40.1120">
    <property type="entry name" value="Carboxypeptidase-like, regulatory domain"/>
    <property type="match status" value="1"/>
</dbReference>
<feature type="region of interest" description="Disordered" evidence="1">
    <location>
        <begin position="160"/>
        <end position="204"/>
    </location>
</feature>
<keyword evidence="2" id="KW-1133">Transmembrane helix</keyword>
<accession>A0A956SDD9</accession>
<name>A0A956SDD9_UNCEI</name>
<dbReference type="Pfam" id="PF12450">
    <property type="entry name" value="vWF_A"/>
    <property type="match status" value="1"/>
</dbReference>
<dbReference type="Pfam" id="PF00092">
    <property type="entry name" value="VWA"/>
    <property type="match status" value="1"/>
</dbReference>
<keyword evidence="2" id="KW-0472">Membrane</keyword>
<dbReference type="Pfam" id="PF12034">
    <property type="entry name" value="YfbK_C"/>
    <property type="match status" value="1"/>
</dbReference>
<dbReference type="PROSITE" id="PS50234">
    <property type="entry name" value="VWFA"/>
    <property type="match status" value="1"/>
</dbReference>
<evidence type="ECO:0000313" key="4">
    <source>
        <dbReference type="EMBL" id="MCA9756291.1"/>
    </source>
</evidence>
<feature type="compositionally biased region" description="Basic and acidic residues" evidence="1">
    <location>
        <begin position="376"/>
        <end position="403"/>
    </location>
</feature>
<dbReference type="SUPFAM" id="SSF49464">
    <property type="entry name" value="Carboxypeptidase regulatory domain-like"/>
    <property type="match status" value="1"/>
</dbReference>
<dbReference type="Gene3D" id="3.40.50.410">
    <property type="entry name" value="von Willebrand factor, type A domain"/>
    <property type="match status" value="1"/>
</dbReference>
<dbReference type="EMBL" id="JAGQHS010000048">
    <property type="protein sequence ID" value="MCA9756291.1"/>
    <property type="molecule type" value="Genomic_DNA"/>
</dbReference>
<feature type="compositionally biased region" description="Basic and acidic residues" evidence="1">
    <location>
        <begin position="349"/>
        <end position="359"/>
    </location>
</feature>
<feature type="region of interest" description="Disordered" evidence="1">
    <location>
        <begin position="323"/>
        <end position="426"/>
    </location>
</feature>
<reference evidence="4" key="1">
    <citation type="submission" date="2020-04" db="EMBL/GenBank/DDBJ databases">
        <authorList>
            <person name="Zhang T."/>
        </authorList>
    </citation>
    <scope>NUCLEOTIDE SEQUENCE</scope>
    <source>
        <strain evidence="4">HKST-UBA02</strain>
    </source>
</reference>
<feature type="domain" description="VWFA" evidence="3">
    <location>
        <begin position="542"/>
        <end position="716"/>
    </location>
</feature>
<evidence type="ECO:0000259" key="3">
    <source>
        <dbReference type="PROSITE" id="PS50234"/>
    </source>
</evidence>
<keyword evidence="2" id="KW-0812">Transmembrane</keyword>
<dbReference type="Proteomes" id="UP000739538">
    <property type="component" value="Unassembled WGS sequence"/>
</dbReference>
<proteinExistence type="predicted"/>
<dbReference type="InterPro" id="IPR021908">
    <property type="entry name" value="YfbK_C"/>
</dbReference>
<organism evidence="4 5">
    <name type="scientific">Eiseniibacteriota bacterium</name>
    <dbReference type="NCBI Taxonomy" id="2212470"/>
    <lineage>
        <taxon>Bacteria</taxon>
        <taxon>Candidatus Eiseniibacteriota</taxon>
    </lineage>
</organism>
<evidence type="ECO:0000256" key="2">
    <source>
        <dbReference type="SAM" id="Phobius"/>
    </source>
</evidence>
<dbReference type="Pfam" id="PF13620">
    <property type="entry name" value="CarboxypepD_reg"/>
    <property type="match status" value="1"/>
</dbReference>
<sequence>MKNRFEEGRARMSAEERDGLWSRVADRTIHVDGTSGERSGRPRPIRRSFPLWRIWTPMAVGAAASVVMVMTMWDKAPTDAELRQAARLEPPKAEGTLAAEPVESMEQSMTAGADELVEDVAVESGEAVDAVIAPSLEGTENEGEASVDAAGAVPEVGAAQATPDTNPVAKSDATQQVAAPEGTRGVSAPPERPARIETPKPLPSPVAADSLRALLEELDAQPNEIVGRVVDQNGKPVPYASVVVEGTQWGAMSLDDGSFRISGVPDGTYRLRSLIIGYTDDEQTDVNVGEEPAAVMFQVEEATLGALSEVEVSAAKEQIYVKSTDTSHEIESSPSPESGRGGRGSPKTRMFDGSDRNEKPGVVGSVPYVAGSPVERGAEPSERVSARRARDVTVDPGEKKDGSQIRGDAFSFSMPPFQQDDDDMRRVRPKDAPYDAVYYRDYGANPLVWTDRDALSTFAVDVDNGSYTIARRYVEDGHLPEPASVRVEEFVNYFGPGYPEFDDTDFRIYADGSPSPFRDGFELVRIGLQARTVDESERPNARLTFVVDVSGSMGRENRLGLVRQSLHMLVDRLRDDDEVALVAYGSTAEIVLRPTSARNEDEIDWAIERLVPNGSTNAEDGLRLGYEMAGRMYEKGAINRILLCSDGVANVGRTGPEAILRTVRSESDRGIYLTTIGFGMGNYNDVLMEQLADQGDGAYYYVDQYDEAERVLVRELTGTLLTVARDAKIQVEFDRETVEAYRLIGFENRDVADRDFRNDSIDAGEIGSGHSVVALYEVKLRGDRAREVGEGRERRLDFGRDRFDLATVRLRYALPDRESRHGDPVVREISREVSTADLSESFGRAPLRFRLAAVVGQYAEILRNSYWAQDMPLADLARDAKDVAFYLRDDDQATEFARLVERAADIQDRMSIAERERWWPRMEAHAPDYPPRRGWRR</sequence>
<dbReference type="PANTHER" id="PTHR10579:SF43">
    <property type="entry name" value="ZINC FINGER (C3HC4-TYPE RING FINGER) FAMILY PROTEIN"/>
    <property type="match status" value="1"/>
</dbReference>
<evidence type="ECO:0000256" key="1">
    <source>
        <dbReference type="SAM" id="MobiDB-lite"/>
    </source>
</evidence>